<protein>
    <submittedName>
        <fullName evidence="1">Uncharacterized protein</fullName>
    </submittedName>
</protein>
<evidence type="ECO:0000313" key="2">
    <source>
        <dbReference type="Proteomes" id="UP000618754"/>
    </source>
</evidence>
<organism evidence="1 2">
    <name type="scientific">Mucilaginibacter rigui</name>
    <dbReference type="NCBI Taxonomy" id="534635"/>
    <lineage>
        <taxon>Bacteria</taxon>
        <taxon>Pseudomonadati</taxon>
        <taxon>Bacteroidota</taxon>
        <taxon>Sphingobacteriia</taxon>
        <taxon>Sphingobacteriales</taxon>
        <taxon>Sphingobacteriaceae</taxon>
        <taxon>Mucilaginibacter</taxon>
    </lineage>
</organism>
<gene>
    <name evidence="1" type="ORF">IDJ75_08750</name>
</gene>
<keyword evidence="2" id="KW-1185">Reference proteome</keyword>
<sequence>MSRISAIVLIAFLLSFVSGSSYGQNSEILIAPNITLPKDTAITEIITSLNSLRGQIEGPNKQNKFILPAERLTTYALVDEMKGMEQNAQLHDKKFYKPYLTNIVKQRDGYLVQIAYIGVTEGTPVIRASFKLIAKKQGGKILFYSPLKQNTTGWKTKTLGNITFRFKDTLNTIDTKAFQKTVALYDKKLQANAPIIQYYCDNFAEAQQLLGVDYKADYAGVKDNNLTANENGTSLIINGWGAEQHRFDPHDLFHDRLRTVLSPDVINRPVDEGAAYLYGGSWGFTWPQIITKFKTYVSQNPNADWLTLYSDGTNFNNEAKILKISYVINALIIQQLEKEKGFPAVMELLSCGKKEKGDENYFKALAKLTGINKADFNVRVGGLIKAAK</sequence>
<reference evidence="1 2" key="1">
    <citation type="submission" date="2020-09" db="EMBL/GenBank/DDBJ databases">
        <title>Novel species of Mucilaginibacter isolated from a glacier on the Tibetan Plateau.</title>
        <authorList>
            <person name="Liu Q."/>
            <person name="Xin Y.-H."/>
        </authorList>
    </citation>
    <scope>NUCLEOTIDE SEQUENCE [LARGE SCALE GENOMIC DNA]</scope>
    <source>
        <strain evidence="1 2">CGMCC 1.13878</strain>
    </source>
</reference>
<dbReference type="EMBL" id="JACWMW010000002">
    <property type="protein sequence ID" value="MBD1385363.1"/>
    <property type="molecule type" value="Genomic_DNA"/>
</dbReference>
<accession>A0ABR7X443</accession>
<proteinExistence type="predicted"/>
<evidence type="ECO:0000313" key="1">
    <source>
        <dbReference type="EMBL" id="MBD1385363.1"/>
    </source>
</evidence>
<name>A0ABR7X443_9SPHI</name>
<dbReference type="Proteomes" id="UP000618754">
    <property type="component" value="Unassembled WGS sequence"/>
</dbReference>
<comment type="caution">
    <text evidence="1">The sequence shown here is derived from an EMBL/GenBank/DDBJ whole genome shotgun (WGS) entry which is preliminary data.</text>
</comment>
<dbReference type="RefSeq" id="WP_191175241.1">
    <property type="nucleotide sequence ID" value="NZ_JACWMW010000002.1"/>
</dbReference>